<evidence type="ECO:0000313" key="3">
    <source>
        <dbReference type="EMBL" id="KAK1935795.1"/>
    </source>
</evidence>
<name>A0AAD9LGM3_9STRA</name>
<dbReference type="Proteomes" id="UP001259832">
    <property type="component" value="Unassembled WGS sequence"/>
</dbReference>
<sequence>METGPHIEEALAQEERLCHMAGTAPRDRLTIQSARRTQRPRVMSGLTPNAFGNEPTGLQDVLAFIADFEMEDSSTSANHDSDGWMEEETSTSGKVPGSSLEELFVDDGRRPSPTITVASNNVLGLNEVLASTNTLESSTAAAPRRHRVTRKEKLEYLREKVTQMEDQLQQLKVRAEAAMQLKQSIALWKKMAERQKSQRDLVESENTKLREKLKTQVRMAKSLQRILRKRERAAEQITGEIPKRLKHLASGQAVATGGEFNPLVQSLDALYALTNERVSACPVATGSRPVVREQDVKYNDFSGMFLEFVNSKLVPFDVNAVSRATWRHMSEPGMKFNAYFEESAETMDNSILRRFGVEITQDERIAKMGGRQAIRRYVESDRIVIVRSSIIDRVELVGTNAGGITFRDVGWIVLKDVTGQISASGPMTLIQSYATLTPDVDLDAQWEVGALTDFALHSREDMEVGNEMEMEVALLQDSVDFDELLTFVGGSDLEVVHEASTPSDTTDIAWLDGLDELFRETSPSFLEPSAIEKTPLNRAGASKEHFPAQQRKLQTLTVAAVTKSTKRSGAPRVSRKEELEYLRLKVKEMENKLHELKENSDSDRASPPLDTTTTEGQQNCIQTEHSIALWKTMAERQKNQRELVEVENAKLREKLKTQVRMAKSLKRILCKRTRDEDQMLDIPKRTRPLQHDANSTASLYEGMLSYLDELYTKTDKQIAQSPKATLANPVIRKQNVKYSDATGMFLEFQDTKLWPFDINTVSRAMWRFLTETGHKFNKYTEEHVEMRGNTMLRKFGVEINHGTSVAVLFGRQVTRQYVESDRVVLVRHSIIDEIQLPGAPTGGLTFCESGWIVLKRAPVEFSSGSATLTQAYSTISPDIDLNAQWEVGTLTDFVLQSREDVETGNDAILESLLLEEETAKHSR</sequence>
<evidence type="ECO:0000256" key="1">
    <source>
        <dbReference type="SAM" id="Coils"/>
    </source>
</evidence>
<reference evidence="3" key="1">
    <citation type="submission" date="2023-08" db="EMBL/GenBank/DDBJ databases">
        <title>Reference Genome Resource for the Citrus Pathogen Phytophthora citrophthora.</title>
        <authorList>
            <person name="Moller H."/>
            <person name="Coetzee B."/>
            <person name="Rose L.J."/>
            <person name="Van Niekerk J.M."/>
        </authorList>
    </citation>
    <scope>NUCLEOTIDE SEQUENCE</scope>
    <source>
        <strain evidence="3">STE-U-9442</strain>
    </source>
</reference>
<accession>A0AAD9LGM3</accession>
<keyword evidence="1" id="KW-0175">Coiled coil</keyword>
<dbReference type="EMBL" id="JASMQC010000022">
    <property type="protein sequence ID" value="KAK1935795.1"/>
    <property type="molecule type" value="Genomic_DNA"/>
</dbReference>
<evidence type="ECO:0000313" key="4">
    <source>
        <dbReference type="Proteomes" id="UP001259832"/>
    </source>
</evidence>
<proteinExistence type="predicted"/>
<dbReference type="PANTHER" id="PTHR35796">
    <property type="entry name" value="HYPOTHETICAL CYTOSOLIC PROTEIN"/>
    <property type="match status" value="1"/>
</dbReference>
<feature type="compositionally biased region" description="Basic and acidic residues" evidence="2">
    <location>
        <begin position="594"/>
        <end position="604"/>
    </location>
</feature>
<organism evidence="3 4">
    <name type="scientific">Phytophthora citrophthora</name>
    <dbReference type="NCBI Taxonomy" id="4793"/>
    <lineage>
        <taxon>Eukaryota</taxon>
        <taxon>Sar</taxon>
        <taxon>Stramenopiles</taxon>
        <taxon>Oomycota</taxon>
        <taxon>Peronosporomycetes</taxon>
        <taxon>Peronosporales</taxon>
        <taxon>Peronosporaceae</taxon>
        <taxon>Phytophthora</taxon>
    </lineage>
</organism>
<feature type="region of interest" description="Disordered" evidence="2">
    <location>
        <begin position="73"/>
        <end position="99"/>
    </location>
</feature>
<evidence type="ECO:0000256" key="2">
    <source>
        <dbReference type="SAM" id="MobiDB-lite"/>
    </source>
</evidence>
<gene>
    <name evidence="3" type="ORF">P3T76_010489</name>
</gene>
<feature type="coiled-coil region" evidence="1">
    <location>
        <begin position="154"/>
        <end position="212"/>
    </location>
</feature>
<keyword evidence="4" id="KW-1185">Reference proteome</keyword>
<comment type="caution">
    <text evidence="3">The sequence shown here is derived from an EMBL/GenBank/DDBJ whole genome shotgun (WGS) entry which is preliminary data.</text>
</comment>
<dbReference type="PANTHER" id="PTHR35796:SF3">
    <property type="entry name" value="BHLH DOMAIN-CONTAINING PROTEIN"/>
    <property type="match status" value="1"/>
</dbReference>
<evidence type="ECO:0008006" key="5">
    <source>
        <dbReference type="Google" id="ProtNLM"/>
    </source>
</evidence>
<dbReference type="AlphaFoldDB" id="A0AAD9LGM3"/>
<protein>
    <recommendedName>
        <fullName evidence="5">M96 mating-specific protein family</fullName>
    </recommendedName>
</protein>
<feature type="region of interest" description="Disordered" evidence="2">
    <location>
        <begin position="23"/>
        <end position="54"/>
    </location>
</feature>
<feature type="region of interest" description="Disordered" evidence="2">
    <location>
        <begin position="594"/>
        <end position="616"/>
    </location>
</feature>